<evidence type="ECO:0000256" key="1">
    <source>
        <dbReference type="ARBA" id="ARBA00008748"/>
    </source>
</evidence>
<sequence>MSKSLLVINCGSSSIKFALYDANDLTTPKLTALAERLGEESPVLIVKGVGAGDLSLDNGADHQHALSAFIEYTREHISDLAGIGHRVVHGGELFHQSTIIDDSNFAQLETLNPLAPLHNPINLLGIRLCADMFPGVPQVAVFDTAFHQSLAESTYLYGVPYAWYEENGVRRYGFHGTSYRYISTEVSRRLQQPAEDLNLLIAHLGNGCSACAVRAGQSVDTTMGLTPLEGLVMGSRCGDIDPGLVEHIEQARGMDTHEVLRDLNRRSGLLGLSGLSNDMRTLLAAEAEGHEGARRAIDVFCFRVARHFAALSVSLRNIDAVVFTGGIGEHAAAVRQRILAHWRNMDFRLDDDLNNSNGDDQGRISQSGSPLVLVVPTDEEGMIAQDTLTLINHS</sequence>
<dbReference type="RefSeq" id="WP_225674438.1">
    <property type="nucleotide sequence ID" value="NZ_JAEDAH010000049.1"/>
</dbReference>
<accession>A0ABS7ZQG4</accession>
<evidence type="ECO:0000256" key="2">
    <source>
        <dbReference type="ARBA" id="ARBA00022490"/>
    </source>
</evidence>
<dbReference type="Proteomes" id="UP000714380">
    <property type="component" value="Unassembled WGS sequence"/>
</dbReference>
<dbReference type="GO" id="GO:0016301">
    <property type="term" value="F:kinase activity"/>
    <property type="evidence" value="ECO:0007669"/>
    <property type="project" value="UniProtKB-KW"/>
</dbReference>
<name>A0ABS7ZQG4_9GAMM</name>
<keyword evidence="7 9" id="KW-0067">ATP-binding</keyword>
<evidence type="ECO:0000256" key="8">
    <source>
        <dbReference type="ARBA" id="ARBA00022842"/>
    </source>
</evidence>
<dbReference type="PIRSF" id="PIRSF000722">
    <property type="entry name" value="Acetate_prop_kin"/>
    <property type="match status" value="1"/>
</dbReference>
<feature type="site" description="Transition state stabilizer" evidence="9">
    <location>
        <position position="236"/>
    </location>
</feature>
<feature type="binding site" evidence="9">
    <location>
        <begin position="203"/>
        <end position="207"/>
    </location>
    <ligand>
        <name>ATP</name>
        <dbReference type="ChEBI" id="CHEBI:30616"/>
    </ligand>
</feature>
<feature type="binding site" evidence="9">
    <location>
        <position position="86"/>
    </location>
    <ligand>
        <name>substrate</name>
    </ligand>
</feature>
<comment type="catalytic activity">
    <reaction evidence="9">
        <text>acetate + ATP = acetyl phosphate + ADP</text>
        <dbReference type="Rhea" id="RHEA:11352"/>
        <dbReference type="ChEBI" id="CHEBI:22191"/>
        <dbReference type="ChEBI" id="CHEBI:30089"/>
        <dbReference type="ChEBI" id="CHEBI:30616"/>
        <dbReference type="ChEBI" id="CHEBI:456216"/>
        <dbReference type="EC" id="2.7.2.1"/>
    </reaction>
</comment>
<comment type="pathway">
    <text evidence="9">Metabolic intermediate biosynthesis; acetyl-CoA biosynthesis; acetyl-CoA from acetate: step 1/2.</text>
</comment>
<dbReference type="EC" id="2.7.2.1" evidence="9"/>
<dbReference type="InterPro" id="IPR000890">
    <property type="entry name" value="Aliphatic_acid_kin_short-chain"/>
</dbReference>
<evidence type="ECO:0000256" key="5">
    <source>
        <dbReference type="ARBA" id="ARBA00022741"/>
    </source>
</evidence>
<dbReference type="SUPFAM" id="SSF53067">
    <property type="entry name" value="Actin-like ATPase domain"/>
    <property type="match status" value="2"/>
</dbReference>
<dbReference type="InterPro" id="IPR004372">
    <property type="entry name" value="Ac/propionate_kinase"/>
</dbReference>
<comment type="similarity">
    <text evidence="1 9 10">Belongs to the acetokinase family.</text>
</comment>
<keyword evidence="3 9" id="KW-0808">Transferase</keyword>
<reference evidence="11 12" key="1">
    <citation type="submission" date="2020-12" db="EMBL/GenBank/DDBJ databases">
        <title>Novel Thalassolituus-related marine hydrocarbonoclastic bacteria mediated algae-derived hydrocarbons mineralization in twilight zone of the northern South China Sea.</title>
        <authorList>
            <person name="Dong C."/>
        </authorList>
    </citation>
    <scope>NUCLEOTIDE SEQUENCE [LARGE SCALE GENOMIC DNA]</scope>
    <source>
        <strain evidence="11 12">IMCC1826</strain>
    </source>
</reference>
<evidence type="ECO:0000313" key="11">
    <source>
        <dbReference type="EMBL" id="MCA6063944.1"/>
    </source>
</evidence>
<keyword evidence="8 9" id="KW-0460">Magnesium</keyword>
<dbReference type="NCBIfam" id="TIGR00016">
    <property type="entry name" value="ackA"/>
    <property type="match status" value="1"/>
</dbReference>
<dbReference type="HAMAP" id="MF_00020">
    <property type="entry name" value="Acetate_kinase"/>
    <property type="match status" value="1"/>
</dbReference>
<feature type="site" description="Transition state stabilizer" evidence="9">
    <location>
        <position position="175"/>
    </location>
</feature>
<feature type="active site" description="Proton donor/acceptor" evidence="9">
    <location>
        <position position="143"/>
    </location>
</feature>
<dbReference type="PANTHER" id="PTHR21060">
    <property type="entry name" value="ACETATE KINASE"/>
    <property type="match status" value="1"/>
</dbReference>
<organism evidence="11 12">
    <name type="scientific">Thalassolituus marinus</name>
    <dbReference type="NCBI Taxonomy" id="671053"/>
    <lineage>
        <taxon>Bacteria</taxon>
        <taxon>Pseudomonadati</taxon>
        <taxon>Pseudomonadota</taxon>
        <taxon>Gammaproteobacteria</taxon>
        <taxon>Oceanospirillales</taxon>
        <taxon>Oceanospirillaceae</taxon>
        <taxon>Thalassolituus</taxon>
    </lineage>
</organism>
<feature type="binding site" evidence="9">
    <location>
        <position position="379"/>
    </location>
    <ligand>
        <name>Mg(2+)</name>
        <dbReference type="ChEBI" id="CHEBI:18420"/>
    </ligand>
</feature>
<evidence type="ECO:0000256" key="9">
    <source>
        <dbReference type="HAMAP-Rule" id="MF_00020"/>
    </source>
</evidence>
<dbReference type="PROSITE" id="PS01076">
    <property type="entry name" value="ACETATE_KINASE_2"/>
    <property type="match status" value="1"/>
</dbReference>
<feature type="binding site" evidence="9">
    <location>
        <begin position="326"/>
        <end position="330"/>
    </location>
    <ligand>
        <name>ATP</name>
        <dbReference type="ChEBI" id="CHEBI:30616"/>
    </ligand>
</feature>
<evidence type="ECO:0000313" key="12">
    <source>
        <dbReference type="Proteomes" id="UP000714380"/>
    </source>
</evidence>
<dbReference type="Gene3D" id="3.30.420.40">
    <property type="match status" value="2"/>
</dbReference>
<dbReference type="CDD" id="cd24010">
    <property type="entry name" value="ASKHA_NBD_AcK_PK"/>
    <property type="match status" value="1"/>
</dbReference>
<dbReference type="Pfam" id="PF00871">
    <property type="entry name" value="Acetate_kinase"/>
    <property type="match status" value="1"/>
</dbReference>
<comment type="caution">
    <text evidence="11">The sequence shown here is derived from an EMBL/GenBank/DDBJ whole genome shotgun (WGS) entry which is preliminary data.</text>
</comment>
<feature type="binding site" evidence="9">
    <location>
        <begin position="278"/>
        <end position="280"/>
    </location>
    <ligand>
        <name>ATP</name>
        <dbReference type="ChEBI" id="CHEBI:30616"/>
    </ligand>
</feature>
<dbReference type="EMBL" id="JAEDAH010000049">
    <property type="protein sequence ID" value="MCA6063944.1"/>
    <property type="molecule type" value="Genomic_DNA"/>
</dbReference>
<feature type="binding site" evidence="9">
    <location>
        <position position="16"/>
    </location>
    <ligand>
        <name>ATP</name>
        <dbReference type="ChEBI" id="CHEBI:30616"/>
    </ligand>
</feature>
<evidence type="ECO:0000256" key="10">
    <source>
        <dbReference type="RuleBase" id="RU003835"/>
    </source>
</evidence>
<evidence type="ECO:0000256" key="6">
    <source>
        <dbReference type="ARBA" id="ARBA00022777"/>
    </source>
</evidence>
<comment type="subunit">
    <text evidence="9">Homodimer.</text>
</comment>
<dbReference type="PROSITE" id="PS01075">
    <property type="entry name" value="ACETATE_KINASE_1"/>
    <property type="match status" value="1"/>
</dbReference>
<evidence type="ECO:0000256" key="3">
    <source>
        <dbReference type="ARBA" id="ARBA00022679"/>
    </source>
</evidence>
<dbReference type="PRINTS" id="PR00471">
    <property type="entry name" value="ACETATEKNASE"/>
</dbReference>
<evidence type="ECO:0000256" key="4">
    <source>
        <dbReference type="ARBA" id="ARBA00022723"/>
    </source>
</evidence>
<comment type="function">
    <text evidence="9">Catalyzes the formation of acetyl phosphate from acetate and ATP. Can also catalyze the reverse reaction.</text>
</comment>
<keyword evidence="2 9" id="KW-0963">Cytoplasm</keyword>
<feature type="binding site" evidence="9">
    <location>
        <position position="9"/>
    </location>
    <ligand>
        <name>Mg(2+)</name>
        <dbReference type="ChEBI" id="CHEBI:18420"/>
    </ligand>
</feature>
<protein>
    <recommendedName>
        <fullName evidence="9">Acetate kinase</fullName>
        <ecNumber evidence="9">2.7.2.1</ecNumber>
    </recommendedName>
    <alternativeName>
        <fullName evidence="9">Acetokinase</fullName>
    </alternativeName>
</protein>
<dbReference type="InterPro" id="IPR023865">
    <property type="entry name" value="Aliphatic_acid_kinase_CS"/>
</dbReference>
<comment type="subcellular location">
    <subcellularLocation>
        <location evidence="9">Cytoplasm</location>
    </subcellularLocation>
</comment>
<proteinExistence type="inferred from homology"/>
<comment type="cofactor">
    <cofactor evidence="9">
        <name>Mg(2+)</name>
        <dbReference type="ChEBI" id="CHEBI:18420"/>
    </cofactor>
    <cofactor evidence="9">
        <name>Mn(2+)</name>
        <dbReference type="ChEBI" id="CHEBI:29035"/>
    </cofactor>
    <text evidence="9">Mg(2+). Can also accept Mn(2+).</text>
</comment>
<dbReference type="PANTHER" id="PTHR21060:SF21">
    <property type="entry name" value="ACETATE KINASE"/>
    <property type="match status" value="1"/>
</dbReference>
<keyword evidence="12" id="KW-1185">Reference proteome</keyword>
<keyword evidence="4 9" id="KW-0479">Metal-binding</keyword>
<gene>
    <name evidence="9" type="primary">ackA</name>
    <name evidence="11" type="ORF">I9W95_10020</name>
</gene>
<keyword evidence="5 9" id="KW-0547">Nucleotide-binding</keyword>
<keyword evidence="6 9" id="KW-0418">Kinase</keyword>
<evidence type="ECO:0000256" key="7">
    <source>
        <dbReference type="ARBA" id="ARBA00022840"/>
    </source>
</evidence>
<dbReference type="InterPro" id="IPR043129">
    <property type="entry name" value="ATPase_NBD"/>
</dbReference>